<dbReference type="AlphaFoldDB" id="A0A3S5HK15"/>
<evidence type="ECO:0000256" key="3">
    <source>
        <dbReference type="ARBA" id="ARBA00005842"/>
    </source>
</evidence>
<reference evidence="14 15" key="1">
    <citation type="journal article" date="2020" name="Int. J. Syst. Evol. Microbiol.">
        <title>Description of Erysipelothrix piscisicarius sp. nov., an emergent fish pathogen, and assessment of virulence using a tiger barb (Puntigrus tetrazona) infection model.</title>
        <authorList>
            <person name="Pomaranski E.K."/>
            <person name="Griffin M.J."/>
            <person name="Camus A.C."/>
            <person name="Armwood A.R."/>
            <person name="Shelley J."/>
            <person name="Waldbieser G.C."/>
            <person name="LaFrentz B.R."/>
            <person name="Garcia J.C."/>
            <person name="Yanong R."/>
            <person name="Soto E."/>
        </authorList>
    </citation>
    <scope>NUCLEOTIDE SEQUENCE [LARGE SCALE GENOMIC DNA]</scope>
    <source>
        <strain evidence="14 15">15TAL0474</strain>
    </source>
</reference>
<keyword evidence="5 10" id="KW-0819">tRNA processing</keyword>
<comment type="caution">
    <text evidence="10">Lacks conserved residue(s) required for the propagation of feature annotation.</text>
</comment>
<proteinExistence type="inferred from homology"/>
<keyword evidence="6 10" id="KW-0547">Nucleotide-binding</keyword>
<dbReference type="Proteomes" id="UP000278804">
    <property type="component" value="Chromosome"/>
</dbReference>
<evidence type="ECO:0000313" key="14">
    <source>
        <dbReference type="EMBL" id="AZK43641.1"/>
    </source>
</evidence>
<comment type="function">
    <text evidence="2 10 12">Catalyzes the transfer of a dimethylallyl group onto the adenine at position 37 in tRNAs that read codons beginning with uridine, leading to the formation of N6-(dimethylallyl)adenosine (i(6)A).</text>
</comment>
<sequence>MKKVIVIAGVTASGKSSLAVSLAKELNGEIISADSVAVYKELNIGSAKPTEKEQDGISHHLIDIVSITDAYHVARFQKEAREAIDLILSRGKTPIVVGGTGLYINALLNDYRFNEEVHLPQIDETLSNQDLLNELLEIDPVTAEKIHVNNRKRLIRSLQMVKSANLTKADVNENRGKTRLYDARIYFLQGERSRLYDLINARVDIMMQQGLLEEVTELYSKYPELFTMQSMQSIGYREFVDYFQGNSTLDEVQESIKKNTRRLAKRQITWFKHQTESTWIDIFNSNPLEFVLNDLKKW</sequence>
<feature type="site" description="Interaction with substrate tRNA" evidence="10">
    <location>
        <position position="100"/>
    </location>
</feature>
<evidence type="ECO:0000256" key="11">
    <source>
        <dbReference type="RuleBase" id="RU003783"/>
    </source>
</evidence>
<organism evidence="14 15">
    <name type="scientific">Erysipelothrix piscisicarius</name>
    <dbReference type="NCBI Taxonomy" id="2485784"/>
    <lineage>
        <taxon>Bacteria</taxon>
        <taxon>Bacillati</taxon>
        <taxon>Bacillota</taxon>
        <taxon>Erysipelotrichia</taxon>
        <taxon>Erysipelotrichales</taxon>
        <taxon>Erysipelotrichaceae</taxon>
        <taxon>Erysipelothrix</taxon>
    </lineage>
</organism>
<evidence type="ECO:0000313" key="15">
    <source>
        <dbReference type="Proteomes" id="UP000278804"/>
    </source>
</evidence>
<dbReference type="Gene3D" id="1.10.20.140">
    <property type="match status" value="1"/>
</dbReference>
<evidence type="ECO:0000256" key="13">
    <source>
        <dbReference type="RuleBase" id="RU003785"/>
    </source>
</evidence>
<dbReference type="PANTHER" id="PTHR11088">
    <property type="entry name" value="TRNA DIMETHYLALLYLTRANSFERASE"/>
    <property type="match status" value="1"/>
</dbReference>
<keyword evidence="15" id="KW-1185">Reference proteome</keyword>
<feature type="region of interest" description="Interaction with substrate tRNA" evidence="10">
    <location>
        <begin position="34"/>
        <end position="37"/>
    </location>
</feature>
<dbReference type="RefSeq" id="WP_125163859.1">
    <property type="nucleotide sequence ID" value="NZ_CP034234.1"/>
</dbReference>
<feature type="binding site" evidence="10">
    <location>
        <begin position="9"/>
        <end position="16"/>
    </location>
    <ligand>
        <name>ATP</name>
        <dbReference type="ChEBI" id="CHEBI:30616"/>
    </ligand>
</feature>
<evidence type="ECO:0000256" key="5">
    <source>
        <dbReference type="ARBA" id="ARBA00022694"/>
    </source>
</evidence>
<evidence type="ECO:0000256" key="8">
    <source>
        <dbReference type="ARBA" id="ARBA00022842"/>
    </source>
</evidence>
<feature type="binding site" evidence="10">
    <location>
        <begin position="11"/>
        <end position="16"/>
    </location>
    <ligand>
        <name>substrate</name>
    </ligand>
</feature>
<evidence type="ECO:0000256" key="2">
    <source>
        <dbReference type="ARBA" id="ARBA00003213"/>
    </source>
</evidence>
<keyword evidence="7 10" id="KW-0067">ATP-binding</keyword>
<dbReference type="HAMAP" id="MF_00185">
    <property type="entry name" value="IPP_trans"/>
    <property type="match status" value="1"/>
</dbReference>
<dbReference type="EC" id="2.5.1.75" evidence="10"/>
<comment type="cofactor">
    <cofactor evidence="1 10">
        <name>Mg(2+)</name>
        <dbReference type="ChEBI" id="CHEBI:18420"/>
    </cofactor>
</comment>
<comment type="catalytic activity">
    <reaction evidence="9 10 11">
        <text>adenosine(37) in tRNA + dimethylallyl diphosphate = N(6)-dimethylallyladenosine(37) in tRNA + diphosphate</text>
        <dbReference type="Rhea" id="RHEA:26482"/>
        <dbReference type="Rhea" id="RHEA-COMP:10162"/>
        <dbReference type="Rhea" id="RHEA-COMP:10375"/>
        <dbReference type="ChEBI" id="CHEBI:33019"/>
        <dbReference type="ChEBI" id="CHEBI:57623"/>
        <dbReference type="ChEBI" id="CHEBI:74411"/>
        <dbReference type="ChEBI" id="CHEBI:74415"/>
        <dbReference type="EC" id="2.5.1.75"/>
    </reaction>
</comment>
<evidence type="ECO:0000256" key="1">
    <source>
        <dbReference type="ARBA" id="ARBA00001946"/>
    </source>
</evidence>
<dbReference type="InterPro" id="IPR039657">
    <property type="entry name" value="Dimethylallyltransferase"/>
</dbReference>
<accession>A0A3S5HK15</accession>
<evidence type="ECO:0000256" key="12">
    <source>
        <dbReference type="RuleBase" id="RU003784"/>
    </source>
</evidence>
<dbReference type="KEGG" id="eri:EEI45_01500"/>
<evidence type="ECO:0000256" key="6">
    <source>
        <dbReference type="ARBA" id="ARBA00022741"/>
    </source>
</evidence>
<dbReference type="GO" id="GO:0005524">
    <property type="term" value="F:ATP binding"/>
    <property type="evidence" value="ECO:0007669"/>
    <property type="project" value="UniProtKB-UniRule"/>
</dbReference>
<keyword evidence="4 10" id="KW-0808">Transferase</keyword>
<protein>
    <recommendedName>
        <fullName evidence="10">tRNA dimethylallyltransferase</fullName>
        <ecNumber evidence="10">2.5.1.75</ecNumber>
    </recommendedName>
    <alternativeName>
        <fullName evidence="10">Dimethylallyl diphosphate:tRNA dimethylallyltransferase</fullName>
        <shortName evidence="10">DMAPP:tRNA dimethylallyltransferase</shortName>
        <shortName evidence="10">DMATase</shortName>
    </alternativeName>
    <alternativeName>
        <fullName evidence="10">Isopentenyl-diphosphate:tRNA isopentenyltransferase</fullName>
        <shortName evidence="10">IPP transferase</shortName>
        <shortName evidence="10">IPPT</shortName>
        <shortName evidence="10">IPTase</shortName>
    </alternativeName>
</protein>
<dbReference type="InterPro" id="IPR018022">
    <property type="entry name" value="IPT"/>
</dbReference>
<dbReference type="NCBIfam" id="TIGR00174">
    <property type="entry name" value="miaA"/>
    <property type="match status" value="1"/>
</dbReference>
<gene>
    <name evidence="10 14" type="primary">miaA</name>
    <name evidence="14" type="ORF">EEI45_01500</name>
</gene>
<name>A0A3S5HK15_9FIRM</name>
<keyword evidence="8 10" id="KW-0460">Magnesium</keyword>
<dbReference type="Pfam" id="PF01715">
    <property type="entry name" value="IPPT"/>
    <property type="match status" value="1"/>
</dbReference>
<dbReference type="InterPro" id="IPR027417">
    <property type="entry name" value="P-loop_NTPase"/>
</dbReference>
<dbReference type="PANTHER" id="PTHR11088:SF60">
    <property type="entry name" value="TRNA DIMETHYLALLYLTRANSFERASE"/>
    <property type="match status" value="1"/>
</dbReference>
<dbReference type="SUPFAM" id="SSF52540">
    <property type="entry name" value="P-loop containing nucleoside triphosphate hydrolases"/>
    <property type="match status" value="2"/>
</dbReference>
<dbReference type="GO" id="GO:0052381">
    <property type="term" value="F:tRNA dimethylallyltransferase activity"/>
    <property type="evidence" value="ECO:0007669"/>
    <property type="project" value="UniProtKB-UniRule"/>
</dbReference>
<dbReference type="EMBL" id="CP034234">
    <property type="protein sequence ID" value="AZK43641.1"/>
    <property type="molecule type" value="Genomic_DNA"/>
</dbReference>
<comment type="similarity">
    <text evidence="3 10 13">Belongs to the IPP transferase family.</text>
</comment>
<dbReference type="GO" id="GO:0006400">
    <property type="term" value="P:tRNA modification"/>
    <property type="evidence" value="ECO:0007669"/>
    <property type="project" value="TreeGrafter"/>
</dbReference>
<comment type="subunit">
    <text evidence="10">Monomer.</text>
</comment>
<dbReference type="Gene3D" id="3.40.50.300">
    <property type="entry name" value="P-loop containing nucleotide triphosphate hydrolases"/>
    <property type="match status" value="1"/>
</dbReference>
<evidence type="ECO:0000256" key="10">
    <source>
        <dbReference type="HAMAP-Rule" id="MF_00185"/>
    </source>
</evidence>
<evidence type="ECO:0000256" key="7">
    <source>
        <dbReference type="ARBA" id="ARBA00022840"/>
    </source>
</evidence>
<evidence type="ECO:0000256" key="9">
    <source>
        <dbReference type="ARBA" id="ARBA00049563"/>
    </source>
</evidence>
<evidence type="ECO:0000256" key="4">
    <source>
        <dbReference type="ARBA" id="ARBA00022679"/>
    </source>
</evidence>